<evidence type="ECO:0000313" key="1">
    <source>
        <dbReference type="EMBL" id="MCU7612943.1"/>
    </source>
</evidence>
<protein>
    <submittedName>
        <fullName evidence="1">DUF6496 domain-containing protein</fullName>
    </submittedName>
</protein>
<evidence type="ECO:0000313" key="2">
    <source>
        <dbReference type="Proteomes" id="UP001208114"/>
    </source>
</evidence>
<proteinExistence type="predicted"/>
<dbReference type="Proteomes" id="UP001208114">
    <property type="component" value="Unassembled WGS sequence"/>
</dbReference>
<gene>
    <name evidence="1" type="ORF">N0B16_00665</name>
</gene>
<accession>A0ABT2VSG4</accession>
<dbReference type="RefSeq" id="WP_262988796.1">
    <property type="nucleotide sequence ID" value="NZ_JAOTEN010000001.1"/>
</dbReference>
<keyword evidence="2" id="KW-1185">Reference proteome</keyword>
<sequence length="63" mass="6982">MSEKKYSDKAQEKVGKVMKEFKEGKLKSSAGKKVTDKKQAVAIGISEAKEKGLKVPKKKTKKD</sequence>
<comment type="caution">
    <text evidence="1">The sequence shown here is derived from an EMBL/GenBank/DDBJ whole genome shotgun (WGS) entry which is preliminary data.</text>
</comment>
<dbReference type="EMBL" id="JAOTEN010000001">
    <property type="protein sequence ID" value="MCU7612943.1"/>
    <property type="molecule type" value="Genomic_DNA"/>
</dbReference>
<dbReference type="Pfam" id="PF20106">
    <property type="entry name" value="DUF6496"/>
    <property type="match status" value="1"/>
</dbReference>
<organism evidence="1 2">
    <name type="scientific">Chryseobacterium gilvum</name>
    <dbReference type="NCBI Taxonomy" id="2976534"/>
    <lineage>
        <taxon>Bacteria</taxon>
        <taxon>Pseudomonadati</taxon>
        <taxon>Bacteroidota</taxon>
        <taxon>Flavobacteriia</taxon>
        <taxon>Flavobacteriales</taxon>
        <taxon>Weeksellaceae</taxon>
        <taxon>Chryseobacterium group</taxon>
        <taxon>Chryseobacterium</taxon>
    </lineage>
</organism>
<reference evidence="2" key="1">
    <citation type="submission" date="2023-07" db="EMBL/GenBank/DDBJ databases">
        <title>Chryseobacterium sp. GMJ5 Genome sequencing and assembly.</title>
        <authorList>
            <person name="Jung Y."/>
        </authorList>
    </citation>
    <scope>NUCLEOTIDE SEQUENCE [LARGE SCALE GENOMIC DNA]</scope>
    <source>
        <strain evidence="2">GMJ5</strain>
    </source>
</reference>
<dbReference type="InterPro" id="IPR045468">
    <property type="entry name" value="DUF6496"/>
</dbReference>
<name>A0ABT2VSG4_9FLAO</name>